<protein>
    <submittedName>
        <fullName evidence="1">Uncharacterized protein</fullName>
    </submittedName>
</protein>
<keyword evidence="2" id="KW-1185">Reference proteome</keyword>
<organism evidence="1 2">
    <name type="scientific">Helicoverpa armigera</name>
    <name type="common">Cotton bollworm</name>
    <name type="synonym">Heliothis armigera</name>
    <dbReference type="NCBI Taxonomy" id="29058"/>
    <lineage>
        <taxon>Eukaryota</taxon>
        <taxon>Metazoa</taxon>
        <taxon>Ecdysozoa</taxon>
        <taxon>Arthropoda</taxon>
        <taxon>Hexapoda</taxon>
        <taxon>Insecta</taxon>
        <taxon>Pterygota</taxon>
        <taxon>Neoptera</taxon>
        <taxon>Endopterygota</taxon>
        <taxon>Lepidoptera</taxon>
        <taxon>Glossata</taxon>
        <taxon>Ditrysia</taxon>
        <taxon>Noctuoidea</taxon>
        <taxon>Noctuidae</taxon>
        <taxon>Heliothinae</taxon>
        <taxon>Helicoverpa</taxon>
    </lineage>
</organism>
<dbReference type="AlphaFoldDB" id="A0A2W1C0L5"/>
<evidence type="ECO:0000313" key="1">
    <source>
        <dbReference type="EMBL" id="PZC79037.1"/>
    </source>
</evidence>
<name>A0A2W1C0L5_HELAM</name>
<dbReference type="EMBL" id="KZ149892">
    <property type="protein sequence ID" value="PZC79037.1"/>
    <property type="molecule type" value="Genomic_DNA"/>
</dbReference>
<reference evidence="1 2" key="1">
    <citation type="journal article" date="2017" name="BMC Biol.">
        <title>Genomic innovations, transcriptional plasticity and gene loss underlying the evolution and divergence of two highly polyphagous and invasive Helicoverpa pest species.</title>
        <authorList>
            <person name="Pearce S.L."/>
            <person name="Clarke D.F."/>
            <person name="East P.D."/>
            <person name="Elfekih S."/>
            <person name="Gordon K.H."/>
            <person name="Jermiin L.S."/>
            <person name="McGaughran A."/>
            <person name="Oakeshott J.G."/>
            <person name="Papanikolaou A."/>
            <person name="Perera O.P."/>
            <person name="Rane R.V."/>
            <person name="Richards S."/>
            <person name="Tay W.T."/>
            <person name="Walsh T.K."/>
            <person name="Anderson A."/>
            <person name="Anderson C.J."/>
            <person name="Asgari S."/>
            <person name="Board P.G."/>
            <person name="Bretschneider A."/>
            <person name="Campbell P.M."/>
            <person name="Chertemps T."/>
            <person name="Christeller J.T."/>
            <person name="Coppin C.W."/>
            <person name="Downes S.J."/>
            <person name="Duan G."/>
            <person name="Farnsworth C.A."/>
            <person name="Good R.T."/>
            <person name="Han L.B."/>
            <person name="Han Y.C."/>
            <person name="Hatje K."/>
            <person name="Horne I."/>
            <person name="Huang Y.P."/>
            <person name="Hughes D.S."/>
            <person name="Jacquin-Joly E."/>
            <person name="James W."/>
            <person name="Jhangiani S."/>
            <person name="Kollmar M."/>
            <person name="Kuwar S.S."/>
            <person name="Li S."/>
            <person name="Liu N.Y."/>
            <person name="Maibeche M.T."/>
            <person name="Miller J.R."/>
            <person name="Montagne N."/>
            <person name="Perry T."/>
            <person name="Qu J."/>
            <person name="Song S.V."/>
            <person name="Sutton G.G."/>
            <person name="Vogel H."/>
            <person name="Walenz B.P."/>
            <person name="Xu W."/>
            <person name="Zhang H.J."/>
            <person name="Zou Z."/>
            <person name="Batterham P."/>
            <person name="Edwards O.R."/>
            <person name="Feyereisen R."/>
            <person name="Gibbs R.A."/>
            <person name="Heckel D.G."/>
            <person name="McGrath A."/>
            <person name="Robin C."/>
            <person name="Scherer S.E."/>
            <person name="Worley K.C."/>
            <person name="Wu Y.D."/>
        </authorList>
    </citation>
    <scope>NUCLEOTIDE SEQUENCE [LARGE SCALE GENOMIC DNA]</scope>
    <source>
        <strain evidence="1">Harm_GR_Male_#8</strain>
        <tissue evidence="1">Whole organism</tissue>
    </source>
</reference>
<dbReference type="Proteomes" id="UP000249218">
    <property type="component" value="Unassembled WGS sequence"/>
</dbReference>
<evidence type="ECO:0000313" key="2">
    <source>
        <dbReference type="Proteomes" id="UP000249218"/>
    </source>
</evidence>
<sequence>MYRFTPRMLRHESFQDIEDHDKFRRYQTKYENLRRQYILGTRQLIVATSKGERIETKFAVIRAHSQNTKKLMTSQNLGVSEDFAITNKTLFCNFDQ</sequence>
<proteinExistence type="predicted"/>
<accession>A0A2W1C0L5</accession>
<gene>
    <name evidence="1" type="primary">HaOG216988</name>
    <name evidence="1" type="ORF">B5X24_HaOG216988</name>
</gene>